<dbReference type="PANTHER" id="PTHR11069:SF23">
    <property type="entry name" value="LYSOSOMAL ACID GLUCOSYLCERAMIDASE"/>
    <property type="match status" value="1"/>
</dbReference>
<keyword evidence="6" id="KW-0746">Sphingolipid metabolism</keyword>
<keyword evidence="5 6" id="KW-0378">Hydrolase</keyword>
<keyword evidence="11" id="KW-1185">Reference proteome</keyword>
<dbReference type="SUPFAM" id="SSF51445">
    <property type="entry name" value="(Trans)glycosidases"/>
    <property type="match status" value="1"/>
</dbReference>
<dbReference type="InterPro" id="IPR017853">
    <property type="entry name" value="GH"/>
</dbReference>
<dbReference type="Pfam" id="PF17189">
    <property type="entry name" value="Glyco_hydro_30C"/>
    <property type="match status" value="1"/>
</dbReference>
<dbReference type="Gene3D" id="3.20.20.80">
    <property type="entry name" value="Glycosidases"/>
    <property type="match status" value="1"/>
</dbReference>
<organism evidence="10 11">
    <name type="scientific">Mesorhabditis spiculigera</name>
    <dbReference type="NCBI Taxonomy" id="96644"/>
    <lineage>
        <taxon>Eukaryota</taxon>
        <taxon>Metazoa</taxon>
        <taxon>Ecdysozoa</taxon>
        <taxon>Nematoda</taxon>
        <taxon>Chromadorea</taxon>
        <taxon>Rhabditida</taxon>
        <taxon>Rhabditina</taxon>
        <taxon>Rhabditomorpha</taxon>
        <taxon>Rhabditoidea</taxon>
        <taxon>Rhabditidae</taxon>
        <taxon>Mesorhabditinae</taxon>
        <taxon>Mesorhabditis</taxon>
    </lineage>
</organism>
<evidence type="ECO:0000259" key="8">
    <source>
        <dbReference type="Pfam" id="PF02055"/>
    </source>
</evidence>
<dbReference type="InterPro" id="IPR013780">
    <property type="entry name" value="Glyco_hydro_b"/>
</dbReference>
<evidence type="ECO:0000256" key="5">
    <source>
        <dbReference type="ARBA" id="ARBA00022801"/>
    </source>
</evidence>
<feature type="non-terminal residue" evidence="10">
    <location>
        <position position="548"/>
    </location>
</feature>
<dbReference type="Gene3D" id="2.60.40.1180">
    <property type="entry name" value="Golgi alpha-mannosidase II"/>
    <property type="match status" value="1"/>
</dbReference>
<dbReference type="GO" id="GO:0016020">
    <property type="term" value="C:membrane"/>
    <property type="evidence" value="ECO:0007669"/>
    <property type="project" value="GOC"/>
</dbReference>
<evidence type="ECO:0000256" key="6">
    <source>
        <dbReference type="RuleBase" id="RU361188"/>
    </source>
</evidence>
<comment type="catalytic activity">
    <reaction evidence="1">
        <text>a beta-D-glucosyl-(1&lt;-&gt;1')-N-acylsphing-4-enine + H2O = an N-acylsphing-4-enine + D-glucose</text>
        <dbReference type="Rhea" id="RHEA:13269"/>
        <dbReference type="ChEBI" id="CHEBI:4167"/>
        <dbReference type="ChEBI" id="CHEBI:15377"/>
        <dbReference type="ChEBI" id="CHEBI:22801"/>
        <dbReference type="ChEBI" id="CHEBI:52639"/>
        <dbReference type="EC" id="3.2.1.45"/>
    </reaction>
    <physiologicalReaction direction="left-to-right" evidence="1">
        <dbReference type="Rhea" id="RHEA:13270"/>
    </physiologicalReaction>
</comment>
<proteinExistence type="inferred from homology"/>
<name>A0AA36G6E4_9BILA</name>
<dbReference type="Pfam" id="PF02055">
    <property type="entry name" value="Glyco_hydro_30"/>
    <property type="match status" value="2"/>
</dbReference>
<feature type="domain" description="Glycosyl hydrolase family 30 TIM-barrel" evidence="8">
    <location>
        <begin position="177"/>
        <end position="411"/>
    </location>
</feature>
<feature type="signal peptide" evidence="7">
    <location>
        <begin position="1"/>
        <end position="16"/>
    </location>
</feature>
<comment type="similarity">
    <text evidence="2 6">Belongs to the glycosyl hydrolase 30 family.</text>
</comment>
<gene>
    <name evidence="10" type="ORF">MSPICULIGERA_LOCUS19358</name>
</gene>
<dbReference type="InterPro" id="IPR033453">
    <property type="entry name" value="Glyco_hydro_30_TIM-barrel"/>
</dbReference>
<feature type="domain" description="Glycosyl hydrolase family 30 beta sandwich" evidence="9">
    <location>
        <begin position="429"/>
        <end position="482"/>
    </location>
</feature>
<dbReference type="GO" id="GO:0004348">
    <property type="term" value="F:glucosylceramidase activity"/>
    <property type="evidence" value="ECO:0007669"/>
    <property type="project" value="UniProtKB-EC"/>
</dbReference>
<evidence type="ECO:0000313" key="11">
    <source>
        <dbReference type="Proteomes" id="UP001177023"/>
    </source>
</evidence>
<feature type="domain" description="Glycosyl hydrolase family 30 TIM-barrel" evidence="8">
    <location>
        <begin position="98"/>
        <end position="175"/>
    </location>
</feature>
<evidence type="ECO:0000256" key="7">
    <source>
        <dbReference type="SAM" id="SignalP"/>
    </source>
</evidence>
<dbReference type="InterPro" id="IPR001139">
    <property type="entry name" value="Glyco_hydro_30"/>
</dbReference>
<dbReference type="Proteomes" id="UP001177023">
    <property type="component" value="Unassembled WGS sequence"/>
</dbReference>
<dbReference type="EMBL" id="CATQJA010002662">
    <property type="protein sequence ID" value="CAJ0581192.1"/>
    <property type="molecule type" value="Genomic_DNA"/>
</dbReference>
<reference evidence="10" key="1">
    <citation type="submission" date="2023-06" db="EMBL/GenBank/DDBJ databases">
        <authorList>
            <person name="Delattre M."/>
        </authorList>
    </citation>
    <scope>NUCLEOTIDE SEQUENCE</scope>
    <source>
        <strain evidence="10">AF72</strain>
    </source>
</reference>
<protein>
    <recommendedName>
        <fullName evidence="3 6">Glucosylceramidase</fullName>
        <ecNumber evidence="3 6">3.2.1.45</ecNumber>
    </recommendedName>
</protein>
<dbReference type="GO" id="GO:0006680">
    <property type="term" value="P:glucosylceramide catabolic process"/>
    <property type="evidence" value="ECO:0007669"/>
    <property type="project" value="TreeGrafter"/>
</dbReference>
<evidence type="ECO:0000256" key="1">
    <source>
        <dbReference type="ARBA" id="ARBA00001013"/>
    </source>
</evidence>
<keyword evidence="6" id="KW-0326">Glycosidase</keyword>
<keyword evidence="6" id="KW-0443">Lipid metabolism</keyword>
<keyword evidence="4 7" id="KW-0732">Signal</keyword>
<evidence type="ECO:0000256" key="4">
    <source>
        <dbReference type="ARBA" id="ARBA00022729"/>
    </source>
</evidence>
<evidence type="ECO:0000256" key="3">
    <source>
        <dbReference type="ARBA" id="ARBA00012658"/>
    </source>
</evidence>
<dbReference type="InterPro" id="IPR033452">
    <property type="entry name" value="GH30_C"/>
</dbReference>
<dbReference type="PANTHER" id="PTHR11069">
    <property type="entry name" value="GLUCOSYLCERAMIDASE"/>
    <property type="match status" value="1"/>
</dbReference>
<dbReference type="AlphaFoldDB" id="A0AA36G6E4"/>
<evidence type="ECO:0000313" key="10">
    <source>
        <dbReference type="EMBL" id="CAJ0581192.1"/>
    </source>
</evidence>
<comment type="caution">
    <text evidence="10">The sequence shown here is derived from an EMBL/GenBank/DDBJ whole genome shotgun (WGS) entry which is preliminary data.</text>
</comment>
<evidence type="ECO:0000256" key="2">
    <source>
        <dbReference type="ARBA" id="ARBA00005382"/>
    </source>
</evidence>
<dbReference type="EC" id="3.2.1.45" evidence="3 6"/>
<feature type="chain" id="PRO_5041216381" description="Glucosylceramidase" evidence="7">
    <location>
        <begin position="17"/>
        <end position="548"/>
    </location>
</feature>
<evidence type="ECO:0000259" key="9">
    <source>
        <dbReference type="Pfam" id="PF17189"/>
    </source>
</evidence>
<dbReference type="PRINTS" id="PR00843">
    <property type="entry name" value="GLHYDRLASE30"/>
</dbReference>
<sequence length="548" mass="61869">MGWLLYLLILLQIARGAKECLQHFHTDRYGTKQITCLCNEDYCDSLDTVAPLPDDQAYIYITSKAGKRMNRTIAKFRTGNERSTPILTVYPTELKQQMKGFGGTFTDGAMLNIDNLPSKARKNLLESLFGPSGMQYSLGRVPIGSNDFSTRPYTYDDWDDDVQLLNFTLMDEDISHRGAGALLHELNRTDYWKIYANYMLRYFEEYSKHGINFTMVSSQNEPNLSKSPNFPWQAMFFTPNMLVEWVQKYLGPALRTNNATKNLELLSLEMSREQLEEYSKALLADDRAKNFSSGIGLHWYADDKIDASILRKTVTEWGGRYVIYTESANGWLTNDVILGSWDRAENYVKSIMEVVNNGGAGWIDYNLCVDMNGGPSWIGNNMDAAIVVDKQNRSFLKQPMLYAVGHFSKFVRPGADYMASRFSPNQDLPQIHHAAFVNKDGSRVLVLYNSDSEQECNISVIDDSRSSGLLPVTLPPSSIATVLWGFNTRPAVSEAQMSPAKEDIEDQDAATLEREEIVATTTVGNLSPILSSYFQFPIILSIIIRVLI</sequence>
<accession>A0AA36G6E4</accession>